<comment type="caution">
    <text evidence="1">The sequence shown here is derived from an EMBL/GenBank/DDBJ whole genome shotgun (WGS) entry which is preliminary data.</text>
</comment>
<proteinExistence type="predicted"/>
<keyword evidence="2" id="KW-1185">Reference proteome</keyword>
<organism evidence="1 2">
    <name type="scientific">Saccharothrix coeruleofusca</name>
    <dbReference type="NCBI Taxonomy" id="33919"/>
    <lineage>
        <taxon>Bacteria</taxon>
        <taxon>Bacillati</taxon>
        <taxon>Actinomycetota</taxon>
        <taxon>Actinomycetes</taxon>
        <taxon>Pseudonocardiales</taxon>
        <taxon>Pseudonocardiaceae</taxon>
        <taxon>Saccharothrix</taxon>
    </lineage>
</organism>
<sequence>MRRVITSIALAALVPPRDLWTAPAPFRRRRPPVEQRWEHIATYHEEALCAATGHSGVRNGDWIDYDCVFNEEYGAWDLHVRLPPP</sequence>
<gene>
    <name evidence="1" type="ORF">GCM10010185_59970</name>
</gene>
<accession>A0A918AVX4</accession>
<dbReference type="AlphaFoldDB" id="A0A918AVX4"/>
<name>A0A918AVX4_9PSEU</name>
<reference evidence="1" key="1">
    <citation type="journal article" date="2014" name="Int. J. Syst. Evol. Microbiol.">
        <title>Complete genome sequence of Corynebacterium casei LMG S-19264T (=DSM 44701T), isolated from a smear-ripened cheese.</title>
        <authorList>
            <consortium name="US DOE Joint Genome Institute (JGI-PGF)"/>
            <person name="Walter F."/>
            <person name="Albersmeier A."/>
            <person name="Kalinowski J."/>
            <person name="Ruckert C."/>
        </authorList>
    </citation>
    <scope>NUCLEOTIDE SEQUENCE</scope>
    <source>
        <strain evidence="1">JCM 3313</strain>
    </source>
</reference>
<dbReference type="RefSeq" id="WP_189226691.1">
    <property type="nucleotide sequence ID" value="NZ_BMRG01000018.1"/>
</dbReference>
<evidence type="ECO:0000313" key="2">
    <source>
        <dbReference type="Proteomes" id="UP000639606"/>
    </source>
</evidence>
<reference evidence="1" key="2">
    <citation type="submission" date="2020-09" db="EMBL/GenBank/DDBJ databases">
        <authorList>
            <person name="Sun Q."/>
            <person name="Ohkuma M."/>
        </authorList>
    </citation>
    <scope>NUCLEOTIDE SEQUENCE</scope>
    <source>
        <strain evidence="1">JCM 3313</strain>
    </source>
</reference>
<evidence type="ECO:0000313" key="1">
    <source>
        <dbReference type="EMBL" id="GGP78243.1"/>
    </source>
</evidence>
<dbReference type="Proteomes" id="UP000639606">
    <property type="component" value="Unassembled WGS sequence"/>
</dbReference>
<protein>
    <submittedName>
        <fullName evidence="1">Uncharacterized protein</fullName>
    </submittedName>
</protein>
<dbReference type="EMBL" id="BMRG01000018">
    <property type="protein sequence ID" value="GGP78243.1"/>
    <property type="molecule type" value="Genomic_DNA"/>
</dbReference>